<dbReference type="NCBIfam" id="TIGR02853">
    <property type="entry name" value="spore_dpaA"/>
    <property type="match status" value="1"/>
</dbReference>
<dbReference type="Pfam" id="PF16924">
    <property type="entry name" value="DpaA_N"/>
    <property type="match status" value="1"/>
</dbReference>
<reference evidence="3" key="2">
    <citation type="submission" date="2020-09" db="EMBL/GenBank/DDBJ databases">
        <authorList>
            <person name="Sun Q."/>
            <person name="Zhou Y."/>
        </authorList>
    </citation>
    <scope>NUCLEOTIDE SEQUENCE</scope>
    <source>
        <strain evidence="3">CGMCC 1.12408</strain>
    </source>
</reference>
<dbReference type="AlphaFoldDB" id="A0A916RN25"/>
<evidence type="ECO:0000313" key="4">
    <source>
        <dbReference type="Proteomes" id="UP000613512"/>
    </source>
</evidence>
<proteinExistence type="predicted"/>
<sequence length="297" mass="32510">MKQIIAVIGGDARYLELIRQLQKTPNSELILSGYDKLEQGFTGLNQIDFQELDVETLDIVILPITGTDEEGRVETVFSTQDIQLTEEWFLRLKEKAVVFTGITNDHLSELTTKTNTTLIPLLNRDDVAIYNSIPTAEGAIMMAIENTDYTIHSSRVIVTGFGRVGNTVANRFSALGAKVSVATKKSADLARITEMGLTPIALNKLPEYTSECDLLINTIPALVIKKDSIQNLPSNAVIIDLASKPGGTDFEFAKQRGIEAILARSLPSIVAPKTAGKILADVIIQILTKEKELLGWN</sequence>
<dbReference type="GO" id="GO:0051287">
    <property type="term" value="F:NAD binding"/>
    <property type="evidence" value="ECO:0007669"/>
    <property type="project" value="InterPro"/>
</dbReference>
<dbReference type="NCBIfam" id="NF006162">
    <property type="entry name" value="PRK08306.1"/>
    <property type="match status" value="1"/>
</dbReference>
<feature type="domain" description="Dipicolinate synthase subunit A N-terminal" evidence="2">
    <location>
        <begin position="5"/>
        <end position="121"/>
    </location>
</feature>
<accession>A0A916RN25</accession>
<reference evidence="3" key="1">
    <citation type="journal article" date="2014" name="Int. J. Syst. Evol. Microbiol.">
        <title>Complete genome sequence of Corynebacterium casei LMG S-19264T (=DSM 44701T), isolated from a smear-ripened cheese.</title>
        <authorList>
            <consortium name="US DOE Joint Genome Institute (JGI-PGF)"/>
            <person name="Walter F."/>
            <person name="Albersmeier A."/>
            <person name="Kalinowski J."/>
            <person name="Ruckert C."/>
        </authorList>
    </citation>
    <scope>NUCLEOTIDE SEQUENCE</scope>
    <source>
        <strain evidence="3">CGMCC 1.12408</strain>
    </source>
</reference>
<protein>
    <submittedName>
        <fullName evidence="3">Dipicolinate synthase subunit A</fullName>
    </submittedName>
</protein>
<evidence type="ECO:0000259" key="1">
    <source>
        <dbReference type="Pfam" id="PF02826"/>
    </source>
</evidence>
<gene>
    <name evidence="3" type="primary">dapA</name>
    <name evidence="3" type="ORF">GCM10008025_03270</name>
</gene>
<dbReference type="Proteomes" id="UP000613512">
    <property type="component" value="Unassembled WGS sequence"/>
</dbReference>
<evidence type="ECO:0000313" key="3">
    <source>
        <dbReference type="EMBL" id="GGA62630.1"/>
    </source>
</evidence>
<dbReference type="RefSeq" id="WP_188382932.1">
    <property type="nucleotide sequence ID" value="NZ_BMEY01000001.1"/>
</dbReference>
<feature type="domain" description="D-isomer specific 2-hydroxyacid dehydrogenase NAD-binding" evidence="1">
    <location>
        <begin position="149"/>
        <end position="242"/>
    </location>
</feature>
<keyword evidence="4" id="KW-1185">Reference proteome</keyword>
<dbReference type="InterPro" id="IPR006140">
    <property type="entry name" value="D-isomer_DH_NAD-bd"/>
</dbReference>
<evidence type="ECO:0000259" key="2">
    <source>
        <dbReference type="Pfam" id="PF16924"/>
    </source>
</evidence>
<dbReference type="EMBL" id="BMEY01000001">
    <property type="protein sequence ID" value="GGA62630.1"/>
    <property type="molecule type" value="Genomic_DNA"/>
</dbReference>
<name>A0A916RN25_9BACI</name>
<dbReference type="InterPro" id="IPR036291">
    <property type="entry name" value="NAD(P)-bd_dom_sf"/>
</dbReference>
<organism evidence="3 4">
    <name type="scientific">Ornithinibacillus halotolerans</name>
    <dbReference type="NCBI Taxonomy" id="1274357"/>
    <lineage>
        <taxon>Bacteria</taxon>
        <taxon>Bacillati</taxon>
        <taxon>Bacillota</taxon>
        <taxon>Bacilli</taxon>
        <taxon>Bacillales</taxon>
        <taxon>Bacillaceae</taxon>
        <taxon>Ornithinibacillus</taxon>
    </lineage>
</organism>
<dbReference type="SUPFAM" id="SSF51735">
    <property type="entry name" value="NAD(P)-binding Rossmann-fold domains"/>
    <property type="match status" value="1"/>
</dbReference>
<comment type="caution">
    <text evidence="3">The sequence shown here is derived from an EMBL/GenBank/DDBJ whole genome shotgun (WGS) entry which is preliminary data.</text>
</comment>
<dbReference type="InterPro" id="IPR014215">
    <property type="entry name" value="Dipicolinic_acid_synth_A"/>
</dbReference>
<dbReference type="Gene3D" id="3.40.50.720">
    <property type="entry name" value="NAD(P)-binding Rossmann-like Domain"/>
    <property type="match status" value="2"/>
</dbReference>
<dbReference type="InterPro" id="IPR031629">
    <property type="entry name" value="DpaA_N"/>
</dbReference>
<dbReference type="Pfam" id="PF02826">
    <property type="entry name" value="2-Hacid_dh_C"/>
    <property type="match status" value="1"/>
</dbReference>